<name>A0A444ZG63_ARAHY</name>
<sequence length="136" mass="15613">MVLDTFLETNGIHVEGEEEHSGANANEVGDDDDDDDDDDFSDDEDYVGEYDEDAVLHGDDNYLMETNNVKDTPKTRRTREKTRCAKIHARSWEEREEVTFYKGQAVGPTPRRVKDLTYFIGTMGRNSDFITLMYTS</sequence>
<evidence type="ECO:0000256" key="1">
    <source>
        <dbReference type="SAM" id="MobiDB-lite"/>
    </source>
</evidence>
<proteinExistence type="predicted"/>
<protein>
    <submittedName>
        <fullName evidence="2">Uncharacterized protein</fullName>
    </submittedName>
</protein>
<reference evidence="2 3" key="1">
    <citation type="submission" date="2019-01" db="EMBL/GenBank/DDBJ databases">
        <title>Sequencing of cultivated peanut Arachis hypogaea provides insights into genome evolution and oil improvement.</title>
        <authorList>
            <person name="Chen X."/>
        </authorList>
    </citation>
    <scope>NUCLEOTIDE SEQUENCE [LARGE SCALE GENOMIC DNA]</scope>
    <source>
        <strain evidence="3">cv. Fuhuasheng</strain>
        <tissue evidence="2">Leaves</tissue>
    </source>
</reference>
<evidence type="ECO:0000313" key="3">
    <source>
        <dbReference type="Proteomes" id="UP000289738"/>
    </source>
</evidence>
<feature type="region of interest" description="Disordered" evidence="1">
    <location>
        <begin position="1"/>
        <end position="46"/>
    </location>
</feature>
<organism evidence="2 3">
    <name type="scientific">Arachis hypogaea</name>
    <name type="common">Peanut</name>
    <dbReference type="NCBI Taxonomy" id="3818"/>
    <lineage>
        <taxon>Eukaryota</taxon>
        <taxon>Viridiplantae</taxon>
        <taxon>Streptophyta</taxon>
        <taxon>Embryophyta</taxon>
        <taxon>Tracheophyta</taxon>
        <taxon>Spermatophyta</taxon>
        <taxon>Magnoliopsida</taxon>
        <taxon>eudicotyledons</taxon>
        <taxon>Gunneridae</taxon>
        <taxon>Pentapetalae</taxon>
        <taxon>rosids</taxon>
        <taxon>fabids</taxon>
        <taxon>Fabales</taxon>
        <taxon>Fabaceae</taxon>
        <taxon>Papilionoideae</taxon>
        <taxon>50 kb inversion clade</taxon>
        <taxon>dalbergioids sensu lato</taxon>
        <taxon>Dalbergieae</taxon>
        <taxon>Pterocarpus clade</taxon>
        <taxon>Arachis</taxon>
    </lineage>
</organism>
<feature type="compositionally biased region" description="Acidic residues" evidence="1">
    <location>
        <begin position="28"/>
        <end position="46"/>
    </location>
</feature>
<dbReference type="EMBL" id="SDMP01000014">
    <property type="protein sequence ID" value="RYR13196.1"/>
    <property type="molecule type" value="Genomic_DNA"/>
</dbReference>
<dbReference type="Proteomes" id="UP000289738">
    <property type="component" value="Chromosome B04"/>
</dbReference>
<comment type="caution">
    <text evidence="2">The sequence shown here is derived from an EMBL/GenBank/DDBJ whole genome shotgun (WGS) entry which is preliminary data.</text>
</comment>
<dbReference type="AlphaFoldDB" id="A0A444ZG63"/>
<gene>
    <name evidence="2" type="ORF">Ahy_B04g070310</name>
</gene>
<accession>A0A444ZG63</accession>
<evidence type="ECO:0000313" key="2">
    <source>
        <dbReference type="EMBL" id="RYR13196.1"/>
    </source>
</evidence>
<keyword evidence="3" id="KW-1185">Reference proteome</keyword>
<feature type="region of interest" description="Disordered" evidence="1">
    <location>
        <begin position="59"/>
        <end position="82"/>
    </location>
</feature>